<evidence type="ECO:0000313" key="2">
    <source>
        <dbReference type="EMBL" id="CAB0001428.1"/>
    </source>
</evidence>
<dbReference type="EMBL" id="CADCXU010010722">
    <property type="protein sequence ID" value="CAB0001428.1"/>
    <property type="molecule type" value="Genomic_DNA"/>
</dbReference>
<protein>
    <submittedName>
        <fullName evidence="2">Uncharacterized protein</fullName>
    </submittedName>
</protein>
<feature type="non-terminal residue" evidence="2">
    <location>
        <position position="63"/>
    </location>
</feature>
<organism evidence="2 3">
    <name type="scientific">Nesidiocoris tenuis</name>
    <dbReference type="NCBI Taxonomy" id="355587"/>
    <lineage>
        <taxon>Eukaryota</taxon>
        <taxon>Metazoa</taxon>
        <taxon>Ecdysozoa</taxon>
        <taxon>Arthropoda</taxon>
        <taxon>Hexapoda</taxon>
        <taxon>Insecta</taxon>
        <taxon>Pterygota</taxon>
        <taxon>Neoptera</taxon>
        <taxon>Paraneoptera</taxon>
        <taxon>Hemiptera</taxon>
        <taxon>Heteroptera</taxon>
        <taxon>Panheteroptera</taxon>
        <taxon>Cimicomorpha</taxon>
        <taxon>Miridae</taxon>
        <taxon>Dicyphina</taxon>
        <taxon>Nesidiocoris</taxon>
    </lineage>
</organism>
<dbReference type="Proteomes" id="UP000479000">
    <property type="component" value="Unassembled WGS sequence"/>
</dbReference>
<reference evidence="2 3" key="1">
    <citation type="submission" date="2020-02" db="EMBL/GenBank/DDBJ databases">
        <authorList>
            <person name="Ferguson B K."/>
        </authorList>
    </citation>
    <scope>NUCLEOTIDE SEQUENCE [LARGE SCALE GENOMIC DNA]</scope>
</reference>
<feature type="non-terminal residue" evidence="2">
    <location>
        <position position="1"/>
    </location>
</feature>
<feature type="region of interest" description="Disordered" evidence="1">
    <location>
        <begin position="41"/>
        <end position="63"/>
    </location>
</feature>
<gene>
    <name evidence="2" type="ORF">NTEN_LOCUS7215</name>
</gene>
<proteinExistence type="predicted"/>
<keyword evidence="3" id="KW-1185">Reference proteome</keyword>
<name>A0A6H5GEM0_9HEMI</name>
<sequence>HSDDSGAFRENTAVRRRPLHRIKNIVLDTTCARIICHSVSDFGTQDPLGRTFNARGPSWGNEN</sequence>
<evidence type="ECO:0000313" key="3">
    <source>
        <dbReference type="Proteomes" id="UP000479000"/>
    </source>
</evidence>
<dbReference type="AlphaFoldDB" id="A0A6H5GEM0"/>
<evidence type="ECO:0000256" key="1">
    <source>
        <dbReference type="SAM" id="MobiDB-lite"/>
    </source>
</evidence>
<accession>A0A6H5GEM0</accession>